<evidence type="ECO:0000313" key="4">
    <source>
        <dbReference type="Proteomes" id="UP000199545"/>
    </source>
</evidence>
<evidence type="ECO:0000313" key="3">
    <source>
        <dbReference type="EMBL" id="SFJ69693.1"/>
    </source>
</evidence>
<protein>
    <submittedName>
        <fullName evidence="3">MFS transporter, DHA1 family, multidrug resistance protein</fullName>
    </submittedName>
</protein>
<keyword evidence="2" id="KW-0472">Membrane</keyword>
<dbReference type="GO" id="GO:0005886">
    <property type="term" value="C:plasma membrane"/>
    <property type="evidence" value="ECO:0007669"/>
    <property type="project" value="UniProtKB-SubCell"/>
</dbReference>
<dbReference type="GO" id="GO:0022857">
    <property type="term" value="F:transmembrane transporter activity"/>
    <property type="evidence" value="ECO:0007669"/>
    <property type="project" value="InterPro"/>
</dbReference>
<keyword evidence="4" id="KW-1185">Reference proteome</keyword>
<accession>A0A1I3TGQ2</accession>
<feature type="transmembrane region" description="Helical" evidence="2">
    <location>
        <begin position="21"/>
        <end position="41"/>
    </location>
</feature>
<dbReference type="SUPFAM" id="SSF103473">
    <property type="entry name" value="MFS general substrate transporter"/>
    <property type="match status" value="1"/>
</dbReference>
<dbReference type="Pfam" id="PF07690">
    <property type="entry name" value="MFS_1"/>
    <property type="match status" value="1"/>
</dbReference>
<dbReference type="AlphaFoldDB" id="A0A1I3TGQ2"/>
<dbReference type="Gene3D" id="1.20.1250.20">
    <property type="entry name" value="MFS general substrate transporter like domains"/>
    <property type="match status" value="1"/>
</dbReference>
<reference evidence="3 4" key="1">
    <citation type="submission" date="2016-10" db="EMBL/GenBank/DDBJ databases">
        <authorList>
            <person name="de Groot N.N."/>
        </authorList>
    </citation>
    <scope>NUCLEOTIDE SEQUENCE [LARGE SCALE GENOMIC DNA]</scope>
    <source>
        <strain evidence="3 4">DSM 44778</strain>
    </source>
</reference>
<proteinExistence type="predicted"/>
<dbReference type="EMBL" id="FORR01000017">
    <property type="protein sequence ID" value="SFJ69693.1"/>
    <property type="molecule type" value="Genomic_DNA"/>
</dbReference>
<evidence type="ECO:0000256" key="1">
    <source>
        <dbReference type="ARBA" id="ARBA00004651"/>
    </source>
</evidence>
<feature type="transmembrane region" description="Helical" evidence="2">
    <location>
        <begin position="53"/>
        <end position="72"/>
    </location>
</feature>
<dbReference type="STRING" id="46223.SAMN05421852_11754"/>
<dbReference type="InterPro" id="IPR036259">
    <property type="entry name" value="MFS_trans_sf"/>
</dbReference>
<evidence type="ECO:0000256" key="2">
    <source>
        <dbReference type="SAM" id="Phobius"/>
    </source>
</evidence>
<name>A0A1I3TGQ2_9BACL</name>
<comment type="subcellular location">
    <subcellularLocation>
        <location evidence="1">Cell membrane</location>
        <topology evidence="1">Multi-pass membrane protein</topology>
    </subcellularLocation>
</comment>
<dbReference type="Proteomes" id="UP000199545">
    <property type="component" value="Unassembled WGS sequence"/>
</dbReference>
<organism evidence="3 4">
    <name type="scientific">Thermoflavimicrobium dichotomicum</name>
    <dbReference type="NCBI Taxonomy" id="46223"/>
    <lineage>
        <taxon>Bacteria</taxon>
        <taxon>Bacillati</taxon>
        <taxon>Bacillota</taxon>
        <taxon>Bacilli</taxon>
        <taxon>Bacillales</taxon>
        <taxon>Thermoactinomycetaceae</taxon>
        <taxon>Thermoflavimicrobium</taxon>
    </lineage>
</organism>
<keyword evidence="2" id="KW-1133">Transmembrane helix</keyword>
<dbReference type="InterPro" id="IPR011701">
    <property type="entry name" value="MFS"/>
</dbReference>
<sequence>MVFPGSQVITAEMSKGRNAGAYFGMWELSWGVGGGIGNYLGSWLVKQPGGFEWSWYVYAAIGLICCILLVRLRDFDKKY</sequence>
<gene>
    <name evidence="3" type="ORF">SAMN05421852_11754</name>
</gene>
<keyword evidence="2" id="KW-0812">Transmembrane</keyword>